<feature type="signal peptide" evidence="22">
    <location>
        <begin position="1"/>
        <end position="33"/>
    </location>
</feature>
<dbReference type="InterPro" id="IPR036426">
    <property type="entry name" value="Bulb-type_lectin_dom_sf"/>
</dbReference>
<evidence type="ECO:0000256" key="2">
    <source>
        <dbReference type="ARBA" id="ARBA00022527"/>
    </source>
</evidence>
<keyword evidence="9 17" id="KW-0067">ATP-binding</keyword>
<keyword evidence="3 18" id="KW-0245">EGF-like domain</keyword>
<keyword evidence="12" id="KW-1015">Disulfide bond</keyword>
<dbReference type="Gene3D" id="3.30.200.20">
    <property type="entry name" value="Phosphorylase Kinase, domain 1"/>
    <property type="match status" value="1"/>
</dbReference>
<dbReference type="FunFam" id="3.30.200.20:FF:000059">
    <property type="entry name" value="S-receptor-like serine/threonine-protein kinase"/>
    <property type="match status" value="1"/>
</dbReference>
<feature type="transmembrane region" description="Helical" evidence="21">
    <location>
        <begin position="458"/>
        <end position="478"/>
    </location>
</feature>
<feature type="chain" id="PRO_5014297805" description="Receptor-like serine/threonine-protein kinase" evidence="22">
    <location>
        <begin position="34"/>
        <end position="834"/>
    </location>
</feature>
<dbReference type="STRING" id="3218.A9RE79"/>
<feature type="domain" description="Protein kinase" evidence="23">
    <location>
        <begin position="523"/>
        <end position="820"/>
    </location>
</feature>
<evidence type="ECO:0000256" key="11">
    <source>
        <dbReference type="ARBA" id="ARBA00023136"/>
    </source>
</evidence>
<dbReference type="PROSITE" id="PS00107">
    <property type="entry name" value="PROTEIN_KINASE_ATP"/>
    <property type="match status" value="1"/>
</dbReference>
<dbReference type="GO" id="GO:0048544">
    <property type="term" value="P:recognition of pollen"/>
    <property type="evidence" value="ECO:0007669"/>
    <property type="project" value="InterPro"/>
</dbReference>
<name>A9RE79_PHYPA</name>
<feature type="region of interest" description="Disordered" evidence="20">
    <location>
        <begin position="610"/>
        <end position="633"/>
    </location>
</feature>
<dbReference type="eggNOG" id="ENOG502QRWA">
    <property type="taxonomic scope" value="Eukaryota"/>
</dbReference>
<dbReference type="Gramene" id="Pp3c16_21640V3.3">
    <property type="protein sequence ID" value="Pp3c16_21640V3.3"/>
    <property type="gene ID" value="Pp3c16_21640"/>
</dbReference>
<dbReference type="GO" id="GO:0005524">
    <property type="term" value="F:ATP binding"/>
    <property type="evidence" value="ECO:0007669"/>
    <property type="project" value="UniProtKB-UniRule"/>
</dbReference>
<evidence type="ECO:0000256" key="7">
    <source>
        <dbReference type="ARBA" id="ARBA00022741"/>
    </source>
</evidence>
<evidence type="ECO:0000256" key="16">
    <source>
        <dbReference type="ARBA" id="ARBA00048679"/>
    </source>
</evidence>
<keyword evidence="7 17" id="KW-0547">Nucleotide-binding</keyword>
<dbReference type="PANTHER" id="PTHR47974:SF9">
    <property type="entry name" value="RECEPTOR-LIKE SERINE_THREONINE-PROTEIN KINASE"/>
    <property type="match status" value="1"/>
</dbReference>
<dbReference type="InterPro" id="IPR008271">
    <property type="entry name" value="Ser/Thr_kinase_AS"/>
</dbReference>
<dbReference type="EMBL" id="ABEU02000016">
    <property type="protein sequence ID" value="PNR38208.1"/>
    <property type="molecule type" value="Genomic_DNA"/>
</dbReference>
<evidence type="ECO:0000259" key="25">
    <source>
        <dbReference type="PROSITE" id="PS50927"/>
    </source>
</evidence>
<keyword evidence="8 17" id="KW-0418">Kinase</keyword>
<evidence type="ECO:0000256" key="14">
    <source>
        <dbReference type="ARBA" id="ARBA00023180"/>
    </source>
</evidence>
<dbReference type="PROSITE" id="PS50927">
    <property type="entry name" value="BULB_LECTIN"/>
    <property type="match status" value="1"/>
</dbReference>
<evidence type="ECO:0000313" key="27">
    <source>
        <dbReference type="EnsemblPlants" id="Pp3c16_21640V3.1"/>
    </source>
</evidence>
<dbReference type="InterPro" id="IPR017441">
    <property type="entry name" value="Protein_kinase_ATP_BS"/>
</dbReference>
<dbReference type="SUPFAM" id="SSF56112">
    <property type="entry name" value="Protein kinase-like (PK-like)"/>
    <property type="match status" value="1"/>
</dbReference>
<keyword evidence="14" id="KW-0325">Glycoprotein</keyword>
<dbReference type="EnsemblPlants" id="Pp3c16_21640V3.4">
    <property type="protein sequence ID" value="Pp3c16_21640V3.4"/>
    <property type="gene ID" value="Pp3c16_21640"/>
</dbReference>
<gene>
    <name evidence="27" type="primary">LOC112293529</name>
    <name evidence="26" type="ORF">PHYPA_021319</name>
</gene>
<dbReference type="InterPro" id="IPR000719">
    <property type="entry name" value="Prot_kinase_dom"/>
</dbReference>
<feature type="domain" description="Bulb-type lectin" evidence="25">
    <location>
        <begin position="38"/>
        <end position="173"/>
    </location>
</feature>
<dbReference type="GO" id="GO:0004674">
    <property type="term" value="F:protein serine/threonine kinase activity"/>
    <property type="evidence" value="ECO:0007669"/>
    <property type="project" value="UniProtKB-KW"/>
</dbReference>
<comment type="catalytic activity">
    <reaction evidence="15 17">
        <text>L-threonyl-[protein] + ATP = O-phospho-L-threonyl-[protein] + ADP + H(+)</text>
        <dbReference type="Rhea" id="RHEA:46608"/>
        <dbReference type="Rhea" id="RHEA-COMP:11060"/>
        <dbReference type="Rhea" id="RHEA-COMP:11605"/>
        <dbReference type="ChEBI" id="CHEBI:15378"/>
        <dbReference type="ChEBI" id="CHEBI:30013"/>
        <dbReference type="ChEBI" id="CHEBI:30616"/>
        <dbReference type="ChEBI" id="CHEBI:61977"/>
        <dbReference type="ChEBI" id="CHEBI:456216"/>
        <dbReference type="EC" id="2.7.11.1"/>
    </reaction>
</comment>
<evidence type="ECO:0000256" key="4">
    <source>
        <dbReference type="ARBA" id="ARBA00022679"/>
    </source>
</evidence>
<dbReference type="OrthoDB" id="1918782at2759"/>
<evidence type="ECO:0000256" key="18">
    <source>
        <dbReference type="PROSITE-ProRule" id="PRU00076"/>
    </source>
</evidence>
<dbReference type="RefSeq" id="XP_024398813.1">
    <property type="nucleotide sequence ID" value="XM_024543045.2"/>
</dbReference>
<dbReference type="InterPro" id="IPR011009">
    <property type="entry name" value="Kinase-like_dom_sf"/>
</dbReference>
<dbReference type="SMART" id="SM00108">
    <property type="entry name" value="B_lectin"/>
    <property type="match status" value="1"/>
</dbReference>
<dbReference type="EC" id="2.7.11.1" evidence="17"/>
<evidence type="ECO:0000256" key="19">
    <source>
        <dbReference type="PROSITE-ProRule" id="PRU10141"/>
    </source>
</evidence>
<dbReference type="HOGENOM" id="CLU_000288_116_2_1"/>
<sequence>MKNRFMLRVSTTDLHFFFKLIVIINLWAQGTEPVVSQQSSNNTEITIPLGERLVAGDADQSWISSPNGNFSFGFYAIDGGKTTVSYKFGMWYTHVPVQTIVWGLVENNASFAAGTKLALTSTGNLELRNSDASQGLNWSSNTASLGVSGAAFNDSGNFILLNSTGSHLWQSWNHPSDTLLPGQVLSQGKNLTAAESPHLSSAGVSRYTLAFMTDGNLVLRFNRTTDYWSTDSSGGSSVSFDEFGTFQLLNSSGSAASYRSRDYGVGPLRRLVLTSNGNLETLSWDDVAKEWMSKWQALPNACEIYGWCGKHGLCAYSETGPVCSCLPGYQAINSNSPREGCRLMIALNCTAGVKMVTLENTFILDYRSDFLINSANSESCAKKCLDDTGAGGTLQCVASTLMNDGTAFCKEKRNQFFSAYRSSIIPSQTFVKLCNDQEVTLGLLSIGCTRSGSRYSRGVLVALGCVSTLAVLLLLLLARPCLSRWMKSNAFEHSRRRPRSPSPDYVPGAPVRLTYRELQKATRNFSEKLGDGGFGTVYKGVLADGTVVAVKQLENVVDQGEREFRTEVSVIGSTHHVNLVHLHGYCTERVHRLLVYEYLSKGSLDHYLVQGGEPNTTSSSSSSSRSATSQPPIPLDWKTRFTIALGTARGIMYLHEECRECIVHCDIKPENILLDETFCPKVSDFGLAKLLGLRNRERHITTIRGTRGYLAPEWSASLPLTAKADVYSYGMVLLELVVGRRTLDDMAGEAELIRFPKWVFRDMIDGSLVKRTKEQARKLGQSVDLDQFERTIFTAFWCIQDEPTARPSMGKVVQMLEGIIPVDFPLEPLNIRKL</sequence>
<reference evidence="26 28" key="1">
    <citation type="journal article" date="2008" name="Science">
        <title>The Physcomitrella genome reveals evolutionary insights into the conquest of land by plants.</title>
        <authorList>
            <person name="Rensing S."/>
            <person name="Lang D."/>
            <person name="Zimmer A."/>
            <person name="Terry A."/>
            <person name="Salamov A."/>
            <person name="Shapiro H."/>
            <person name="Nishiyama T."/>
            <person name="Perroud P.-F."/>
            <person name="Lindquist E."/>
            <person name="Kamisugi Y."/>
            <person name="Tanahashi T."/>
            <person name="Sakakibara K."/>
            <person name="Fujita T."/>
            <person name="Oishi K."/>
            <person name="Shin-I T."/>
            <person name="Kuroki Y."/>
            <person name="Toyoda A."/>
            <person name="Suzuki Y."/>
            <person name="Hashimoto A."/>
            <person name="Yamaguchi K."/>
            <person name="Sugano A."/>
            <person name="Kohara Y."/>
            <person name="Fujiyama A."/>
            <person name="Anterola A."/>
            <person name="Aoki S."/>
            <person name="Ashton N."/>
            <person name="Barbazuk W.B."/>
            <person name="Barker E."/>
            <person name="Bennetzen J."/>
            <person name="Bezanilla M."/>
            <person name="Blankenship R."/>
            <person name="Cho S.H."/>
            <person name="Dutcher S."/>
            <person name="Estelle M."/>
            <person name="Fawcett J.A."/>
            <person name="Gundlach H."/>
            <person name="Hanada K."/>
            <person name="Heyl A."/>
            <person name="Hicks K.A."/>
            <person name="Hugh J."/>
            <person name="Lohr M."/>
            <person name="Mayer K."/>
            <person name="Melkozernov A."/>
            <person name="Murata T."/>
            <person name="Nelson D."/>
            <person name="Pils B."/>
            <person name="Prigge M."/>
            <person name="Reiss B."/>
            <person name="Renner T."/>
            <person name="Rombauts S."/>
            <person name="Rushton P."/>
            <person name="Sanderfoot A."/>
            <person name="Schween G."/>
            <person name="Shiu S.-H."/>
            <person name="Stueber K."/>
            <person name="Theodoulou F.L."/>
            <person name="Tu H."/>
            <person name="Van de Peer Y."/>
            <person name="Verrier P.J."/>
            <person name="Waters E."/>
            <person name="Wood A."/>
            <person name="Yang L."/>
            <person name="Cove D."/>
            <person name="Cuming A."/>
            <person name="Hasebe M."/>
            <person name="Lucas S."/>
            <person name="Mishler D.B."/>
            <person name="Reski R."/>
            <person name="Grigoriev I."/>
            <person name="Quatrano R.S."/>
            <person name="Boore J.L."/>
        </authorList>
    </citation>
    <scope>NUCLEOTIDE SEQUENCE [LARGE SCALE GENOMIC DNA]</scope>
    <source>
        <strain evidence="27 28">cv. Gransden 2004</strain>
    </source>
</reference>
<dbReference type="Gene3D" id="2.90.10.30">
    <property type="match status" value="1"/>
</dbReference>
<dbReference type="InterPro" id="IPR001480">
    <property type="entry name" value="Bulb-type_lectin_dom"/>
</dbReference>
<dbReference type="GO" id="GO:0016020">
    <property type="term" value="C:membrane"/>
    <property type="evidence" value="ECO:0007669"/>
    <property type="project" value="UniProtKB-SubCell"/>
</dbReference>
<dbReference type="SMART" id="SM00220">
    <property type="entry name" value="S_TKc"/>
    <property type="match status" value="1"/>
</dbReference>
<reference evidence="26 28" key="2">
    <citation type="journal article" date="2018" name="Plant J.">
        <title>The Physcomitrella patens chromosome-scale assembly reveals moss genome structure and evolution.</title>
        <authorList>
            <person name="Lang D."/>
            <person name="Ullrich K.K."/>
            <person name="Murat F."/>
            <person name="Fuchs J."/>
            <person name="Jenkins J."/>
            <person name="Haas F.B."/>
            <person name="Piednoel M."/>
            <person name="Gundlach H."/>
            <person name="Van Bel M."/>
            <person name="Meyberg R."/>
            <person name="Vives C."/>
            <person name="Morata J."/>
            <person name="Symeonidi A."/>
            <person name="Hiss M."/>
            <person name="Muchero W."/>
            <person name="Kamisugi Y."/>
            <person name="Saleh O."/>
            <person name="Blanc G."/>
            <person name="Decker E.L."/>
            <person name="van Gessel N."/>
            <person name="Grimwood J."/>
            <person name="Hayes R.D."/>
            <person name="Graham S.W."/>
            <person name="Gunter L.E."/>
            <person name="McDaniel S.F."/>
            <person name="Hoernstein S.N.W."/>
            <person name="Larsson A."/>
            <person name="Li F.W."/>
            <person name="Perroud P.F."/>
            <person name="Phillips J."/>
            <person name="Ranjan P."/>
            <person name="Rokshar D.S."/>
            <person name="Rothfels C.J."/>
            <person name="Schneider L."/>
            <person name="Shu S."/>
            <person name="Stevenson D.W."/>
            <person name="Thummler F."/>
            <person name="Tillich M."/>
            <person name="Villarreal Aguilar J.C."/>
            <person name="Widiez T."/>
            <person name="Wong G.K."/>
            <person name="Wymore A."/>
            <person name="Zhang Y."/>
            <person name="Zimmer A.D."/>
            <person name="Quatrano R.S."/>
            <person name="Mayer K.F.X."/>
            <person name="Goodstein D."/>
            <person name="Casacuberta J.M."/>
            <person name="Vandepoele K."/>
            <person name="Reski R."/>
            <person name="Cuming A.C."/>
            <person name="Tuskan G.A."/>
            <person name="Maumus F."/>
            <person name="Salse J."/>
            <person name="Schmutz J."/>
            <person name="Rensing S.A."/>
        </authorList>
    </citation>
    <scope>NUCLEOTIDE SEQUENCE [LARGE SCALE GENOMIC DNA]</scope>
    <source>
        <strain evidence="27 28">cv. Gransden 2004</strain>
    </source>
</reference>
<evidence type="ECO:0000256" key="17">
    <source>
        <dbReference type="PIRNR" id="PIRNR000641"/>
    </source>
</evidence>
<dbReference type="PROSITE" id="PS50026">
    <property type="entry name" value="EGF_3"/>
    <property type="match status" value="1"/>
</dbReference>
<dbReference type="AlphaFoldDB" id="A9RE79"/>
<comment type="similarity">
    <text evidence="17">Belongs to the protein kinase superfamily. Ser/Thr protein kinase family.</text>
</comment>
<evidence type="ECO:0000256" key="12">
    <source>
        <dbReference type="ARBA" id="ARBA00023157"/>
    </source>
</evidence>
<reference evidence="27" key="3">
    <citation type="submission" date="2020-12" db="UniProtKB">
        <authorList>
            <consortium name="EnsemblPlants"/>
        </authorList>
    </citation>
    <scope>IDENTIFICATION</scope>
</reference>
<evidence type="ECO:0000256" key="21">
    <source>
        <dbReference type="SAM" id="Phobius"/>
    </source>
</evidence>
<dbReference type="PaxDb" id="3218-PP1S4_109V6.1"/>
<dbReference type="Pfam" id="PF01453">
    <property type="entry name" value="B_lectin"/>
    <property type="match status" value="1"/>
</dbReference>
<dbReference type="InterPro" id="IPR000858">
    <property type="entry name" value="S_locus_glycoprot_dom"/>
</dbReference>
<dbReference type="Gene3D" id="2.90.10.10">
    <property type="entry name" value="Bulb-type lectin domain"/>
    <property type="match status" value="1"/>
</dbReference>
<dbReference type="PIRSF" id="PIRSF000641">
    <property type="entry name" value="SRK"/>
    <property type="match status" value="1"/>
</dbReference>
<dbReference type="Proteomes" id="UP000006727">
    <property type="component" value="Chromosome 16"/>
</dbReference>
<dbReference type="Gramene" id="Pp3c16_21640V3.4">
    <property type="protein sequence ID" value="Pp3c16_21640V3.4"/>
    <property type="gene ID" value="Pp3c16_21640"/>
</dbReference>
<keyword evidence="2 17" id="KW-0723">Serine/threonine-protein kinase</keyword>
<feature type="domain" description="EGF-like" evidence="24">
    <location>
        <begin position="298"/>
        <end position="335"/>
    </location>
</feature>
<dbReference type="PROSITE" id="PS00108">
    <property type="entry name" value="PROTEIN_KINASE_ST"/>
    <property type="match status" value="1"/>
</dbReference>
<evidence type="ECO:0000256" key="20">
    <source>
        <dbReference type="SAM" id="MobiDB-lite"/>
    </source>
</evidence>
<organism evidence="26">
    <name type="scientific">Physcomitrium patens</name>
    <name type="common">Spreading-leaved earth moss</name>
    <name type="synonym">Physcomitrella patens</name>
    <dbReference type="NCBI Taxonomy" id="3218"/>
    <lineage>
        <taxon>Eukaryota</taxon>
        <taxon>Viridiplantae</taxon>
        <taxon>Streptophyta</taxon>
        <taxon>Embryophyta</taxon>
        <taxon>Bryophyta</taxon>
        <taxon>Bryophytina</taxon>
        <taxon>Bryopsida</taxon>
        <taxon>Funariidae</taxon>
        <taxon>Funariales</taxon>
        <taxon>Funariaceae</taxon>
        <taxon>Physcomitrium</taxon>
    </lineage>
</organism>
<keyword evidence="13" id="KW-0675">Receptor</keyword>
<evidence type="ECO:0000313" key="26">
    <source>
        <dbReference type="EMBL" id="PNR38208.1"/>
    </source>
</evidence>
<evidence type="ECO:0000256" key="13">
    <source>
        <dbReference type="ARBA" id="ARBA00023170"/>
    </source>
</evidence>
<comment type="caution">
    <text evidence="18">Lacks conserved residue(s) required for the propagation of feature annotation.</text>
</comment>
<comment type="catalytic activity">
    <reaction evidence="16 17">
        <text>L-seryl-[protein] + ATP = O-phospho-L-seryl-[protein] + ADP + H(+)</text>
        <dbReference type="Rhea" id="RHEA:17989"/>
        <dbReference type="Rhea" id="RHEA-COMP:9863"/>
        <dbReference type="Rhea" id="RHEA-COMP:11604"/>
        <dbReference type="ChEBI" id="CHEBI:15378"/>
        <dbReference type="ChEBI" id="CHEBI:29999"/>
        <dbReference type="ChEBI" id="CHEBI:30616"/>
        <dbReference type="ChEBI" id="CHEBI:83421"/>
        <dbReference type="ChEBI" id="CHEBI:456216"/>
        <dbReference type="EC" id="2.7.11.1"/>
    </reaction>
</comment>
<dbReference type="PANTHER" id="PTHR47974">
    <property type="entry name" value="OS07G0415500 PROTEIN"/>
    <property type="match status" value="1"/>
</dbReference>
<dbReference type="CDD" id="cd14066">
    <property type="entry name" value="STKc_IRAK"/>
    <property type="match status" value="1"/>
</dbReference>
<keyword evidence="10 21" id="KW-1133">Transmembrane helix</keyword>
<feature type="compositionally biased region" description="Low complexity" evidence="20">
    <location>
        <begin position="616"/>
        <end position="629"/>
    </location>
</feature>
<dbReference type="Pfam" id="PF00069">
    <property type="entry name" value="Pkinase"/>
    <property type="match status" value="1"/>
</dbReference>
<dbReference type="EnsemblPlants" id="Pp3c16_21640V3.1">
    <property type="protein sequence ID" value="Pp3c16_21640V3.1"/>
    <property type="gene ID" value="Pp3c16_21640"/>
</dbReference>
<keyword evidence="4 17" id="KW-0808">Transferase</keyword>
<dbReference type="CDD" id="cd00053">
    <property type="entry name" value="EGF"/>
    <property type="match status" value="1"/>
</dbReference>
<keyword evidence="6 22" id="KW-0732">Signal</keyword>
<dbReference type="SUPFAM" id="SSF51110">
    <property type="entry name" value="alpha-D-mannose-specific plant lectins"/>
    <property type="match status" value="2"/>
</dbReference>
<evidence type="ECO:0000259" key="24">
    <source>
        <dbReference type="PROSITE" id="PS50026"/>
    </source>
</evidence>
<dbReference type="RefSeq" id="XP_024398812.1">
    <property type="nucleotide sequence ID" value="XM_024543044.2"/>
</dbReference>
<protein>
    <recommendedName>
        <fullName evidence="17">Receptor-like serine/threonine-protein kinase</fullName>
        <ecNumber evidence="17">2.7.11.1</ecNumber>
    </recommendedName>
</protein>
<keyword evidence="5 21" id="KW-0812">Transmembrane</keyword>
<evidence type="ECO:0000313" key="28">
    <source>
        <dbReference type="Proteomes" id="UP000006727"/>
    </source>
</evidence>
<dbReference type="Gene3D" id="1.10.510.10">
    <property type="entry name" value="Transferase(Phosphotransferase) domain 1"/>
    <property type="match status" value="1"/>
</dbReference>
<evidence type="ECO:0000259" key="23">
    <source>
        <dbReference type="PROSITE" id="PS50011"/>
    </source>
</evidence>
<dbReference type="GeneID" id="112293529"/>
<dbReference type="Gramene" id="Pp3c16_21640V3.2">
    <property type="protein sequence ID" value="Pp3c16_21640V3.2"/>
    <property type="gene ID" value="Pp3c16_21640"/>
</dbReference>
<keyword evidence="11 21" id="KW-0472">Membrane</keyword>
<evidence type="ECO:0000256" key="1">
    <source>
        <dbReference type="ARBA" id="ARBA00004479"/>
    </source>
</evidence>
<evidence type="ECO:0000256" key="8">
    <source>
        <dbReference type="ARBA" id="ARBA00022777"/>
    </source>
</evidence>
<evidence type="ECO:0000256" key="3">
    <source>
        <dbReference type="ARBA" id="ARBA00022536"/>
    </source>
</evidence>
<comment type="subcellular location">
    <subcellularLocation>
        <location evidence="1">Membrane</location>
        <topology evidence="1">Single-pass type I membrane protein</topology>
    </subcellularLocation>
</comment>
<evidence type="ECO:0000256" key="22">
    <source>
        <dbReference type="SAM" id="SignalP"/>
    </source>
</evidence>
<dbReference type="InterPro" id="IPR000742">
    <property type="entry name" value="EGF"/>
</dbReference>
<proteinExistence type="inferred from homology"/>
<dbReference type="EnsemblPlants" id="Pp3c16_21640V3.3">
    <property type="protein sequence ID" value="Pp3c16_21640V3.3"/>
    <property type="gene ID" value="Pp3c16_21640"/>
</dbReference>
<dbReference type="OMA" id="NESAPIW"/>
<dbReference type="Pfam" id="PF00954">
    <property type="entry name" value="S_locus_glycop"/>
    <property type="match status" value="1"/>
</dbReference>
<dbReference type="FunFam" id="1.10.510.10:FF:000384">
    <property type="entry name" value="G-type lectin S-receptor-like serine/threonine-protein kinase"/>
    <property type="match status" value="1"/>
</dbReference>
<accession>A9RE79</accession>
<keyword evidence="28" id="KW-1185">Reference proteome</keyword>
<evidence type="ECO:0000256" key="15">
    <source>
        <dbReference type="ARBA" id="ARBA00047899"/>
    </source>
</evidence>
<evidence type="ECO:0000256" key="9">
    <source>
        <dbReference type="ARBA" id="ARBA00022840"/>
    </source>
</evidence>
<dbReference type="InterPro" id="IPR024171">
    <property type="entry name" value="SRK-like_kinase"/>
</dbReference>
<dbReference type="EnsemblPlants" id="Pp3c16_21640V3.2">
    <property type="protein sequence ID" value="Pp3c16_21640V3.2"/>
    <property type="gene ID" value="Pp3c16_21640"/>
</dbReference>
<feature type="binding site" evidence="19">
    <location>
        <position position="551"/>
    </location>
    <ligand>
        <name>ATP</name>
        <dbReference type="ChEBI" id="CHEBI:30616"/>
    </ligand>
</feature>
<dbReference type="Gramene" id="Pp3c16_21640V3.1">
    <property type="protein sequence ID" value="Pp3c16_21640V3.1"/>
    <property type="gene ID" value="Pp3c16_21640"/>
</dbReference>
<evidence type="ECO:0000256" key="6">
    <source>
        <dbReference type="ARBA" id="ARBA00022729"/>
    </source>
</evidence>
<dbReference type="PROSITE" id="PS50011">
    <property type="entry name" value="PROTEIN_KINASE_DOM"/>
    <property type="match status" value="1"/>
</dbReference>
<evidence type="ECO:0000256" key="10">
    <source>
        <dbReference type="ARBA" id="ARBA00022989"/>
    </source>
</evidence>
<evidence type="ECO:0000256" key="5">
    <source>
        <dbReference type="ARBA" id="ARBA00022692"/>
    </source>
</evidence>
<dbReference type="RefSeq" id="XP_024398811.1">
    <property type="nucleotide sequence ID" value="XM_024543043.2"/>
</dbReference>